<gene>
    <name evidence="12" type="ORF">DARMORV10_A03P17050.1</name>
</gene>
<dbReference type="InterPro" id="IPR003340">
    <property type="entry name" value="B3_DNA-bd"/>
</dbReference>
<dbReference type="GO" id="GO:0008270">
    <property type="term" value="F:zinc ion binding"/>
    <property type="evidence" value="ECO:0007669"/>
    <property type="project" value="UniProtKB-KW"/>
</dbReference>
<feature type="domain" description="CW-type" evidence="11">
    <location>
        <begin position="540"/>
        <end position="590"/>
    </location>
</feature>
<reference evidence="12" key="1">
    <citation type="submission" date="2021-01" db="EMBL/GenBank/DDBJ databases">
        <authorList>
            <consortium name="Genoscope - CEA"/>
            <person name="William W."/>
        </authorList>
    </citation>
    <scope>NUCLEOTIDE SEQUENCE</scope>
</reference>
<evidence type="ECO:0000256" key="2">
    <source>
        <dbReference type="ARBA" id="ARBA00022723"/>
    </source>
</evidence>
<evidence type="ECO:0000313" key="12">
    <source>
        <dbReference type="EMBL" id="CAF2122249.1"/>
    </source>
</evidence>
<dbReference type="SMART" id="SM01019">
    <property type="entry name" value="B3"/>
    <property type="match status" value="1"/>
</dbReference>
<keyword evidence="5" id="KW-0805">Transcription regulation</keyword>
<dbReference type="CDD" id="cd10017">
    <property type="entry name" value="B3_DNA"/>
    <property type="match status" value="1"/>
</dbReference>
<dbReference type="PROSITE" id="PS50863">
    <property type="entry name" value="B3"/>
    <property type="match status" value="1"/>
</dbReference>
<dbReference type="GO" id="GO:0005634">
    <property type="term" value="C:nucleus"/>
    <property type="evidence" value="ECO:0007669"/>
    <property type="project" value="UniProtKB-SubCell"/>
</dbReference>
<dbReference type="Proteomes" id="UP001295469">
    <property type="component" value="Chromosome A03"/>
</dbReference>
<dbReference type="AlphaFoldDB" id="A0A816VCV9"/>
<evidence type="ECO:0000256" key="7">
    <source>
        <dbReference type="ARBA" id="ARBA00023163"/>
    </source>
</evidence>
<keyword evidence="7" id="KW-0804">Transcription</keyword>
<keyword evidence="3" id="KW-0863">Zinc-finger</keyword>
<evidence type="ECO:0000259" key="10">
    <source>
        <dbReference type="PROSITE" id="PS50863"/>
    </source>
</evidence>
<evidence type="ECO:0000256" key="5">
    <source>
        <dbReference type="ARBA" id="ARBA00023015"/>
    </source>
</evidence>
<accession>A0A816VCV9</accession>
<dbReference type="Pfam" id="PF25813">
    <property type="entry name" value="zf_VAL1_N"/>
    <property type="match status" value="1"/>
</dbReference>
<comment type="subcellular location">
    <subcellularLocation>
        <location evidence="1">Nucleus</location>
    </subcellularLocation>
</comment>
<evidence type="ECO:0000256" key="3">
    <source>
        <dbReference type="ARBA" id="ARBA00022771"/>
    </source>
</evidence>
<dbReference type="Pfam" id="PF02362">
    <property type="entry name" value="B3"/>
    <property type="match status" value="1"/>
</dbReference>
<dbReference type="PANTHER" id="PTHR46245">
    <property type="entry name" value="B3 DOMAIN-CONTAINING PROTEIN OS07G0563300"/>
    <property type="match status" value="1"/>
</dbReference>
<dbReference type="InterPro" id="IPR015300">
    <property type="entry name" value="DNA-bd_pseudobarrel_sf"/>
</dbReference>
<dbReference type="SUPFAM" id="SSF101936">
    <property type="entry name" value="DNA-binding pseudobarrel domain"/>
    <property type="match status" value="1"/>
</dbReference>
<sequence length="813" mass="89061">MFEVKTGSKVCMNASCGSTSTVEWKKGWPLRSGSLADLCFRCGSAYETSLFCETFHLEQSGWRDCYLCNKRLHCGCIASKLMVEFMDYGGVGCTSCTNCHQLNLNKRGENPVVFSRLAMNSPHTNGESGISIRSEADLFSQSQPLVNGDDKREEFMAHRGFANFMKPDNNTNNNNAGEMHEPSQPSLNMALATLPYSPSFATPVDGNKLMAAASQSHSHIGQCSASSILQKPSKSVPGTPPGTSKSAQARIGRPPVEGRGKGHLLPRYWPKYTDKELQQISGNLNLNIVPLFEKTLSASDAGRIGRLVLPKACAEAYFPPISQSEGIPLKIQDVRGKEWTFQFRFWPNNNSRMYVLEGVTPCIQSMMLQAGDTVTFSRVDPGGKLIMGARKAAYTVDMQGCGLTNGTSNEDTSSSGVTENPTSINASSQIPEELKGVPEHLSSPYGVGSSLKKSEMNGGRICDDPSRVKDKKRTRTIGAKNKRLLLRSEEVRVTWEEAQELLRPSPNAKPTVVVVEDHEFEEFDEPPVFGKRTILTSKPSGEQERWASCDDCTKWRRLPVDALLPAKWTCSDNVWDVNRCSCSAPEESLKDLENVLRAGKGMNLTCCKHFMDGVSSLKTLNCLLSICLEYKKRRIQAAKTEEEPSGLDALASAASAAVLGDALGGDSEVATTTRHPRHRVGCSCIVCIQPPSGKGRHKPTCGCTVCSTVKRRFKTLMMRRKKKQLERDEIAAAAEAYEEHNNKEATEQGETDENNGEKEGRIDLNSDPYNREDVEAEKEDTKGRECSGVADEVLGLTELGGEAASCEELKAAT</sequence>
<keyword evidence="2" id="KW-0479">Metal-binding</keyword>
<keyword evidence="6" id="KW-0238">DNA-binding</keyword>
<dbReference type="InterPro" id="IPR011124">
    <property type="entry name" value="Znf_CW"/>
</dbReference>
<evidence type="ECO:0000259" key="11">
    <source>
        <dbReference type="PROSITE" id="PS51050"/>
    </source>
</evidence>
<dbReference type="InterPro" id="IPR057743">
    <property type="entry name" value="Zfn_VAL1-3_N"/>
</dbReference>
<feature type="region of interest" description="Disordered" evidence="9">
    <location>
        <begin position="222"/>
        <end position="262"/>
    </location>
</feature>
<feature type="compositionally biased region" description="Basic and acidic residues" evidence="9">
    <location>
        <begin position="755"/>
        <end position="785"/>
    </location>
</feature>
<dbReference type="PANTHER" id="PTHR46245:SF16">
    <property type="entry name" value="TF-B3 DOMAIN-CONTAINING PROTEIN"/>
    <property type="match status" value="1"/>
</dbReference>
<name>A0A816VCV9_BRANA</name>
<protein>
    <submittedName>
        <fullName evidence="12">(rape) hypothetical protein</fullName>
    </submittedName>
</protein>
<dbReference type="Gene3D" id="2.40.330.10">
    <property type="entry name" value="DNA-binding pseudobarrel domain"/>
    <property type="match status" value="1"/>
</dbReference>
<feature type="region of interest" description="Disordered" evidence="9">
    <location>
        <begin position="737"/>
        <end position="789"/>
    </location>
</feature>
<evidence type="ECO:0000256" key="9">
    <source>
        <dbReference type="SAM" id="MobiDB-lite"/>
    </source>
</evidence>
<evidence type="ECO:0000256" key="8">
    <source>
        <dbReference type="ARBA" id="ARBA00023242"/>
    </source>
</evidence>
<dbReference type="GO" id="GO:0006355">
    <property type="term" value="P:regulation of DNA-templated transcription"/>
    <property type="evidence" value="ECO:0007669"/>
    <property type="project" value="UniProtKB-ARBA"/>
</dbReference>
<feature type="region of interest" description="Disordered" evidence="9">
    <location>
        <begin position="437"/>
        <end position="473"/>
    </location>
</feature>
<feature type="compositionally biased region" description="Polar residues" evidence="9">
    <location>
        <begin position="222"/>
        <end position="233"/>
    </location>
</feature>
<evidence type="ECO:0000256" key="1">
    <source>
        <dbReference type="ARBA" id="ARBA00004123"/>
    </source>
</evidence>
<organism evidence="12">
    <name type="scientific">Brassica napus</name>
    <name type="common">Rape</name>
    <dbReference type="NCBI Taxonomy" id="3708"/>
    <lineage>
        <taxon>Eukaryota</taxon>
        <taxon>Viridiplantae</taxon>
        <taxon>Streptophyta</taxon>
        <taxon>Embryophyta</taxon>
        <taxon>Tracheophyta</taxon>
        <taxon>Spermatophyta</taxon>
        <taxon>Magnoliopsida</taxon>
        <taxon>eudicotyledons</taxon>
        <taxon>Gunneridae</taxon>
        <taxon>Pentapetalae</taxon>
        <taxon>rosids</taxon>
        <taxon>malvids</taxon>
        <taxon>Brassicales</taxon>
        <taxon>Brassicaceae</taxon>
        <taxon>Brassiceae</taxon>
        <taxon>Brassica</taxon>
    </lineage>
</organism>
<evidence type="ECO:0000256" key="4">
    <source>
        <dbReference type="ARBA" id="ARBA00022833"/>
    </source>
</evidence>
<dbReference type="EMBL" id="HG994357">
    <property type="protein sequence ID" value="CAF2122249.1"/>
    <property type="molecule type" value="Genomic_DNA"/>
</dbReference>
<evidence type="ECO:0000256" key="6">
    <source>
        <dbReference type="ARBA" id="ARBA00023125"/>
    </source>
</evidence>
<dbReference type="FunFam" id="2.40.330.10:FF:000006">
    <property type="entry name" value="B3 domain-containing transcription repressor VAL1"/>
    <property type="match status" value="1"/>
</dbReference>
<feature type="compositionally biased region" description="Basic and acidic residues" evidence="9">
    <location>
        <begin position="737"/>
        <end position="746"/>
    </location>
</feature>
<dbReference type="GO" id="GO:0003677">
    <property type="term" value="F:DNA binding"/>
    <property type="evidence" value="ECO:0007669"/>
    <property type="project" value="UniProtKB-KW"/>
</dbReference>
<feature type="region of interest" description="Disordered" evidence="9">
    <location>
        <begin position="164"/>
        <end position="183"/>
    </location>
</feature>
<proteinExistence type="predicted"/>
<dbReference type="Gene3D" id="3.30.40.100">
    <property type="match status" value="1"/>
</dbReference>
<feature type="domain" description="TF-B3" evidence="10">
    <location>
        <begin position="292"/>
        <end position="393"/>
    </location>
</feature>
<dbReference type="PROSITE" id="PS51050">
    <property type="entry name" value="ZF_CW"/>
    <property type="match status" value="1"/>
</dbReference>
<dbReference type="Pfam" id="PF07496">
    <property type="entry name" value="zf-CW"/>
    <property type="match status" value="1"/>
</dbReference>
<keyword evidence="8" id="KW-0539">Nucleus</keyword>
<keyword evidence="4" id="KW-0862">Zinc</keyword>
<feature type="region of interest" description="Disordered" evidence="9">
    <location>
        <begin position="405"/>
        <end position="424"/>
    </location>
</feature>